<reference evidence="1" key="1">
    <citation type="submission" date="2014-11" db="EMBL/GenBank/DDBJ databases">
        <authorList>
            <person name="Amaro Gonzalez C."/>
        </authorList>
    </citation>
    <scope>NUCLEOTIDE SEQUENCE</scope>
</reference>
<proteinExistence type="predicted"/>
<accession>A0A0E9RR58</accession>
<organism evidence="1">
    <name type="scientific">Anguilla anguilla</name>
    <name type="common">European freshwater eel</name>
    <name type="synonym">Muraena anguilla</name>
    <dbReference type="NCBI Taxonomy" id="7936"/>
    <lineage>
        <taxon>Eukaryota</taxon>
        <taxon>Metazoa</taxon>
        <taxon>Chordata</taxon>
        <taxon>Craniata</taxon>
        <taxon>Vertebrata</taxon>
        <taxon>Euteleostomi</taxon>
        <taxon>Actinopterygii</taxon>
        <taxon>Neopterygii</taxon>
        <taxon>Teleostei</taxon>
        <taxon>Anguilliformes</taxon>
        <taxon>Anguillidae</taxon>
        <taxon>Anguilla</taxon>
    </lineage>
</organism>
<evidence type="ECO:0000313" key="1">
    <source>
        <dbReference type="EMBL" id="JAH31292.1"/>
    </source>
</evidence>
<dbReference type="EMBL" id="GBXM01077285">
    <property type="protein sequence ID" value="JAH31292.1"/>
    <property type="molecule type" value="Transcribed_RNA"/>
</dbReference>
<protein>
    <submittedName>
        <fullName evidence="1">Uncharacterized protein</fullName>
    </submittedName>
</protein>
<name>A0A0E9RR58_ANGAN</name>
<sequence>MSSPPIKGPGYKTESYPALIGVQ</sequence>
<dbReference type="AlphaFoldDB" id="A0A0E9RR58"/>
<reference evidence="1" key="2">
    <citation type="journal article" date="2015" name="Fish Shellfish Immunol.">
        <title>Early steps in the European eel (Anguilla anguilla)-Vibrio vulnificus interaction in the gills: Role of the RtxA13 toxin.</title>
        <authorList>
            <person name="Callol A."/>
            <person name="Pajuelo D."/>
            <person name="Ebbesson L."/>
            <person name="Teles M."/>
            <person name="MacKenzie S."/>
            <person name="Amaro C."/>
        </authorList>
    </citation>
    <scope>NUCLEOTIDE SEQUENCE</scope>
</reference>